<proteinExistence type="predicted"/>
<organism evidence="1 2">
    <name type="scientific">Dentiscutata erythropus</name>
    <dbReference type="NCBI Taxonomy" id="1348616"/>
    <lineage>
        <taxon>Eukaryota</taxon>
        <taxon>Fungi</taxon>
        <taxon>Fungi incertae sedis</taxon>
        <taxon>Mucoromycota</taxon>
        <taxon>Glomeromycotina</taxon>
        <taxon>Glomeromycetes</taxon>
        <taxon>Diversisporales</taxon>
        <taxon>Gigasporaceae</taxon>
        <taxon>Dentiscutata</taxon>
    </lineage>
</organism>
<keyword evidence="2" id="KW-1185">Reference proteome</keyword>
<accession>A0A9N9J7Z1</accession>
<evidence type="ECO:0000313" key="1">
    <source>
        <dbReference type="EMBL" id="CAG8769415.1"/>
    </source>
</evidence>
<comment type="caution">
    <text evidence="1">The sequence shown here is derived from an EMBL/GenBank/DDBJ whole genome shotgun (WGS) entry which is preliminary data.</text>
</comment>
<dbReference type="Proteomes" id="UP000789405">
    <property type="component" value="Unassembled WGS sequence"/>
</dbReference>
<dbReference type="AlphaFoldDB" id="A0A9N9J7Z1"/>
<protein>
    <submittedName>
        <fullName evidence="1">25829_t:CDS:1</fullName>
    </submittedName>
</protein>
<reference evidence="1" key="1">
    <citation type="submission" date="2021-06" db="EMBL/GenBank/DDBJ databases">
        <authorList>
            <person name="Kallberg Y."/>
            <person name="Tangrot J."/>
            <person name="Rosling A."/>
        </authorList>
    </citation>
    <scope>NUCLEOTIDE SEQUENCE</scope>
    <source>
        <strain evidence="1">MA453B</strain>
    </source>
</reference>
<gene>
    <name evidence="1" type="ORF">DERYTH_LOCUS18543</name>
</gene>
<evidence type="ECO:0000313" key="2">
    <source>
        <dbReference type="Proteomes" id="UP000789405"/>
    </source>
</evidence>
<sequence length="89" mass="10131">MIINKNHTPSRLTICDDAAKEWKNIKKIKKPEINNIIKKYLATSLKNTPPQIPQTLDIEEIRSNMSAQKQAANFKVAVEKKNQRIGSCV</sequence>
<dbReference type="EMBL" id="CAJVPY010018944">
    <property type="protein sequence ID" value="CAG8769415.1"/>
    <property type="molecule type" value="Genomic_DNA"/>
</dbReference>
<name>A0A9N9J7Z1_9GLOM</name>